<feature type="region of interest" description="Disordered" evidence="6">
    <location>
        <begin position="625"/>
        <end position="646"/>
    </location>
</feature>
<feature type="region of interest" description="Disordered" evidence="6">
    <location>
        <begin position="209"/>
        <end position="289"/>
    </location>
</feature>
<dbReference type="PANTHER" id="PTHR23234:SF10">
    <property type="entry name" value="RIKEN CDNA 6720489N17 GENE-RELATED"/>
    <property type="match status" value="1"/>
</dbReference>
<dbReference type="SUPFAM" id="SSF57667">
    <property type="entry name" value="beta-beta-alpha zinc fingers"/>
    <property type="match status" value="2"/>
</dbReference>
<evidence type="ECO:0000259" key="7">
    <source>
        <dbReference type="PROSITE" id="PS50157"/>
    </source>
</evidence>
<feature type="region of interest" description="Disordered" evidence="6">
    <location>
        <begin position="931"/>
        <end position="952"/>
    </location>
</feature>
<comment type="caution">
    <text evidence="8">The sequence shown here is derived from an EMBL/GenBank/DDBJ whole genome shotgun (WGS) entry which is preliminary data.</text>
</comment>
<dbReference type="GO" id="GO:0003676">
    <property type="term" value="F:nucleic acid binding"/>
    <property type="evidence" value="ECO:0007669"/>
    <property type="project" value="InterPro"/>
</dbReference>
<dbReference type="InterPro" id="IPR036236">
    <property type="entry name" value="Znf_C2H2_sf"/>
</dbReference>
<feature type="region of interest" description="Disordered" evidence="6">
    <location>
        <begin position="1044"/>
        <end position="1063"/>
    </location>
</feature>
<keyword evidence="9" id="KW-1185">Reference proteome</keyword>
<evidence type="ECO:0000256" key="3">
    <source>
        <dbReference type="ARBA" id="ARBA00022771"/>
    </source>
</evidence>
<keyword evidence="1" id="KW-0479">Metal-binding</keyword>
<dbReference type="InterPro" id="IPR038717">
    <property type="entry name" value="Tc1-like_DDE_dom"/>
</dbReference>
<organism evidence="8 9">
    <name type="scientific">Synaphobranchus kaupii</name>
    <name type="common">Kaup's arrowtooth eel</name>
    <dbReference type="NCBI Taxonomy" id="118154"/>
    <lineage>
        <taxon>Eukaryota</taxon>
        <taxon>Metazoa</taxon>
        <taxon>Chordata</taxon>
        <taxon>Craniata</taxon>
        <taxon>Vertebrata</taxon>
        <taxon>Euteleostomi</taxon>
        <taxon>Actinopterygii</taxon>
        <taxon>Neopterygii</taxon>
        <taxon>Teleostei</taxon>
        <taxon>Anguilliformes</taxon>
        <taxon>Synaphobranchidae</taxon>
        <taxon>Synaphobranchus</taxon>
    </lineage>
</organism>
<feature type="region of interest" description="Disordered" evidence="6">
    <location>
        <begin position="1073"/>
        <end position="1123"/>
    </location>
</feature>
<dbReference type="InterPro" id="IPR036397">
    <property type="entry name" value="RNaseH_sf"/>
</dbReference>
<dbReference type="Gene3D" id="3.30.160.60">
    <property type="entry name" value="Classic Zinc Finger"/>
    <property type="match status" value="2"/>
</dbReference>
<dbReference type="PROSITE" id="PS50157">
    <property type="entry name" value="ZINC_FINGER_C2H2_2"/>
    <property type="match status" value="2"/>
</dbReference>
<evidence type="ECO:0000313" key="9">
    <source>
        <dbReference type="Proteomes" id="UP001152622"/>
    </source>
</evidence>
<feature type="compositionally biased region" description="Basic residues" evidence="6">
    <location>
        <begin position="1205"/>
        <end position="1217"/>
    </location>
</feature>
<keyword evidence="3 5" id="KW-0863">Zinc-finger</keyword>
<feature type="region of interest" description="Disordered" evidence="6">
    <location>
        <begin position="1466"/>
        <end position="1494"/>
    </location>
</feature>
<dbReference type="EMBL" id="JAINUF010000025">
    <property type="protein sequence ID" value="KAJ8332578.1"/>
    <property type="molecule type" value="Genomic_DNA"/>
</dbReference>
<keyword evidence="4" id="KW-0862">Zinc</keyword>
<gene>
    <name evidence="8" type="ORF">SKAU_G00423670</name>
</gene>
<dbReference type="Proteomes" id="UP001152622">
    <property type="component" value="Unassembled WGS sequence"/>
</dbReference>
<feature type="compositionally biased region" description="Basic and acidic residues" evidence="6">
    <location>
        <begin position="1293"/>
        <end position="1302"/>
    </location>
</feature>
<dbReference type="SMART" id="SM00355">
    <property type="entry name" value="ZnF_C2H2"/>
    <property type="match status" value="5"/>
</dbReference>
<feature type="domain" description="C2H2-type" evidence="7">
    <location>
        <begin position="750"/>
        <end position="778"/>
    </location>
</feature>
<reference evidence="8" key="1">
    <citation type="journal article" date="2023" name="Science">
        <title>Genome structures resolve the early diversification of teleost fishes.</title>
        <authorList>
            <person name="Parey E."/>
            <person name="Louis A."/>
            <person name="Montfort J."/>
            <person name="Bouchez O."/>
            <person name="Roques C."/>
            <person name="Iampietro C."/>
            <person name="Lluch J."/>
            <person name="Castinel A."/>
            <person name="Donnadieu C."/>
            <person name="Desvignes T."/>
            <person name="Floi Bucao C."/>
            <person name="Jouanno E."/>
            <person name="Wen M."/>
            <person name="Mejri S."/>
            <person name="Dirks R."/>
            <person name="Jansen H."/>
            <person name="Henkel C."/>
            <person name="Chen W.J."/>
            <person name="Zahm M."/>
            <person name="Cabau C."/>
            <person name="Klopp C."/>
            <person name="Thompson A.W."/>
            <person name="Robinson-Rechavi M."/>
            <person name="Braasch I."/>
            <person name="Lecointre G."/>
            <person name="Bobe J."/>
            <person name="Postlethwait J.H."/>
            <person name="Berthelot C."/>
            <person name="Roest Crollius H."/>
            <person name="Guiguen Y."/>
        </authorList>
    </citation>
    <scope>NUCLEOTIDE SEQUENCE</scope>
    <source>
        <strain evidence="8">WJC10195</strain>
    </source>
</reference>
<feature type="compositionally biased region" description="Low complexity" evidence="6">
    <location>
        <begin position="122"/>
        <end position="135"/>
    </location>
</feature>
<feature type="region of interest" description="Disordered" evidence="6">
    <location>
        <begin position="658"/>
        <end position="709"/>
    </location>
</feature>
<dbReference type="PROSITE" id="PS00028">
    <property type="entry name" value="ZINC_FINGER_C2H2_1"/>
    <property type="match status" value="2"/>
</dbReference>
<feature type="region of interest" description="Disordered" evidence="6">
    <location>
        <begin position="1287"/>
        <end position="1333"/>
    </location>
</feature>
<dbReference type="Pfam" id="PF13358">
    <property type="entry name" value="DDE_3"/>
    <property type="match status" value="1"/>
</dbReference>
<accession>A0A9Q1I8N6</accession>
<evidence type="ECO:0000256" key="5">
    <source>
        <dbReference type="PROSITE-ProRule" id="PRU00042"/>
    </source>
</evidence>
<evidence type="ECO:0000256" key="1">
    <source>
        <dbReference type="ARBA" id="ARBA00022723"/>
    </source>
</evidence>
<evidence type="ECO:0000256" key="4">
    <source>
        <dbReference type="ARBA" id="ARBA00022833"/>
    </source>
</evidence>
<feature type="region of interest" description="Disordered" evidence="6">
    <location>
        <begin position="516"/>
        <end position="585"/>
    </location>
</feature>
<feature type="domain" description="C2H2-type" evidence="7">
    <location>
        <begin position="334"/>
        <end position="362"/>
    </location>
</feature>
<sequence length="1532" mass="165735">MSSAGVGPLCFLKSTVNAAIYQEILEHFMLPSADKLYGDADFIFQQDLAPAHTAKSTKSWFNDHGITVLDWPANSPDLNPIENLWGIVKRKMRHQTQQCRRPEGRYQSNLGFHYTSAVPQGTSGAAAAGADGSAGPVCGEEKLHTQPCPAGDPEKGLQAELKQEPEEEPLTPALPPLGSADWGLELQCAWSLAGGLGTVQEKHGQFGGSLEHRGAQLDDDFSPPQYRASQRQCLEVDEGPTSHLEQQQNGGPLAEEHSHRPPDDVSAEMPLPLGSPGEHGGSTPCEASFDTSGEARIQRRIEGQGDYICTSGEGFTSSRVLEKHQITHTREKHISCTMCNKTFASLTVLVQHHQSAHAGEKGVKMASIMEVLTKTAVAEITKLVDDGSAALRLEMCRSQRENEALKRKLGLLLMERELGAARGYGEGAPDNSLNIALELQFCDEFREAQTPKLAGKGSFPAVERVFDERLSTGPAINDQNVPLEKKMASSDALDLKYEPVGGEQDWPESLLLSEDRLEEDPSRSQSQVEQKNSGEKTCGTLRAAGADGSAGPLCGEEELHMQPCSAGDPEKGLQAELKQEPEEEPLTPALPPLGSADWGLELQCVWSLAGGLGTVQEKHGQFGGSLEHRGAQLDDDFSPPQYRASQRQCLEVDEGPTSHLEQLQNGGPLTEEHSHRPPDDVSAEMPLPLGSPGEHGGSTPCEASFDTSGEARIQRRIEGQGDYICTSGEGFTSSRILEKHQITHTREKHISCTMCNKTFASLTVLVQHHQSAHAGEKGVKMASIMEVLTKTAVAEITKLVDDGSAALRLEMCRSQRENEALKRKLGLLLMERELGAARGYGEGAPDNSLNIALEVQFCDEFREAQTPKLAGKGSFPAVEKVFDERLSTGPAINDQNVPLEKKMASSDALDLKYEPVGGEQDWPESLLLSEDSLEEDPSRSQSQVEQKNSGEKTCGTLGAAAVGADGGAGPLCGEEELHMQPCPAGDPEKGLQAELKQEPEEEPLTPALPPLGSADWGLELQCAWSLAGGLGTVQEKHGQLGGSLEHRGAQLDDDFSPPQYRASQRQCLEVDEGPTSHLEQLQNGGPLVEEHSRGPPDDVSAEMPLPLGSPGEHGGSTPCEASFDTSGEARIQRRIEGQGDYICTSGEGFTSSRILEKHQITHTREKHISCTMMAGREMDGNNNSMELSEEDERRESEWEEVGCSKAKKVKSRKRKKNTSSAGGSESEGREAKIAGNGSFPAVERVFDERLSTGPAINDQNVPLEKKMASSDALDLKYEPVGGEQVCPESLLLSEDRLEEDPSRSQSQVEQKNSGEKTCGTLGAAAAGADGSAGPVCGEEKLHTQPCPAGDPEKGLQAELKQELEEEPLTPRSPPVGVRRLGAGAPVCVELSRRLGNERLRGSAWRWTKAQRHTSSNYKMAAPSRRSTPTGRLMTFRQRCRCLWVLRESTVEAPRVRRVSTLQEKQGFNGESRARGTTSAQAARVSLPPGSWKSTRLLTPERNTSAAQCAIRPLPLSLFLFSIIRVPTLGRRA</sequence>
<feature type="compositionally biased region" description="Basic and acidic residues" evidence="6">
    <location>
        <begin position="670"/>
        <end position="679"/>
    </location>
</feature>
<dbReference type="InterPro" id="IPR050758">
    <property type="entry name" value="Znf_C2H2-type"/>
</dbReference>
<evidence type="ECO:0000256" key="6">
    <source>
        <dbReference type="SAM" id="MobiDB-lite"/>
    </source>
</evidence>
<evidence type="ECO:0000313" key="8">
    <source>
        <dbReference type="EMBL" id="KAJ8332578.1"/>
    </source>
</evidence>
<dbReference type="OrthoDB" id="9439903at2759"/>
<name>A0A9Q1I8N6_SYNKA</name>
<keyword evidence="2" id="KW-0677">Repeat</keyword>
<feature type="compositionally biased region" description="Basic and acidic residues" evidence="6">
    <location>
        <begin position="254"/>
        <end position="263"/>
    </location>
</feature>
<evidence type="ECO:0000256" key="2">
    <source>
        <dbReference type="ARBA" id="ARBA00022737"/>
    </source>
</evidence>
<dbReference type="InterPro" id="IPR013087">
    <property type="entry name" value="Znf_C2H2_type"/>
</dbReference>
<feature type="region of interest" description="Disordered" evidence="6">
    <location>
        <begin position="1175"/>
        <end position="1238"/>
    </location>
</feature>
<feature type="compositionally biased region" description="Basic and acidic residues" evidence="6">
    <location>
        <begin position="568"/>
        <end position="580"/>
    </location>
</feature>
<protein>
    <recommendedName>
        <fullName evidence="7">C2H2-type domain-containing protein</fullName>
    </recommendedName>
</protein>
<dbReference type="GO" id="GO:0008270">
    <property type="term" value="F:zinc ion binding"/>
    <property type="evidence" value="ECO:0007669"/>
    <property type="project" value="UniProtKB-KW"/>
</dbReference>
<dbReference type="PANTHER" id="PTHR23234">
    <property type="entry name" value="ZNF44 PROTEIN"/>
    <property type="match status" value="1"/>
</dbReference>
<dbReference type="Gene3D" id="3.30.420.10">
    <property type="entry name" value="Ribonuclease H-like superfamily/Ribonuclease H"/>
    <property type="match status" value="1"/>
</dbReference>
<feature type="compositionally biased region" description="Low complexity" evidence="6">
    <location>
        <begin position="1322"/>
        <end position="1333"/>
    </location>
</feature>
<proteinExistence type="predicted"/>
<feature type="region of interest" description="Disordered" evidence="6">
    <location>
        <begin position="122"/>
        <end position="156"/>
    </location>
</feature>